<feature type="coiled-coil region" evidence="1">
    <location>
        <begin position="1"/>
        <end position="35"/>
    </location>
</feature>
<evidence type="ECO:0000256" key="2">
    <source>
        <dbReference type="SAM" id="MobiDB-lite"/>
    </source>
</evidence>
<evidence type="ECO:0000313" key="5">
    <source>
        <dbReference type="Proteomes" id="UP000308092"/>
    </source>
</evidence>
<gene>
    <name evidence="4" type="ORF">EYZ11_012876</name>
</gene>
<name>A0A4S3J189_9EURO</name>
<dbReference type="AlphaFoldDB" id="A0A4S3J189"/>
<feature type="domain" description="Retrotransposon gag" evidence="3">
    <location>
        <begin position="86"/>
        <end position="171"/>
    </location>
</feature>
<dbReference type="EMBL" id="SOSA01001086">
    <property type="protein sequence ID" value="THC87678.1"/>
    <property type="molecule type" value="Genomic_DNA"/>
</dbReference>
<evidence type="ECO:0000259" key="3">
    <source>
        <dbReference type="Pfam" id="PF03732"/>
    </source>
</evidence>
<dbReference type="Proteomes" id="UP000308092">
    <property type="component" value="Unassembled WGS sequence"/>
</dbReference>
<organism evidence="4 5">
    <name type="scientific">Aspergillus tanneri</name>
    <dbReference type="NCBI Taxonomy" id="1220188"/>
    <lineage>
        <taxon>Eukaryota</taxon>
        <taxon>Fungi</taxon>
        <taxon>Dikarya</taxon>
        <taxon>Ascomycota</taxon>
        <taxon>Pezizomycotina</taxon>
        <taxon>Eurotiomycetes</taxon>
        <taxon>Eurotiomycetidae</taxon>
        <taxon>Eurotiales</taxon>
        <taxon>Aspergillaceae</taxon>
        <taxon>Aspergillus</taxon>
        <taxon>Aspergillus subgen. Circumdati</taxon>
    </lineage>
</organism>
<evidence type="ECO:0000256" key="1">
    <source>
        <dbReference type="SAM" id="Coils"/>
    </source>
</evidence>
<accession>A0A4S3J189</accession>
<feature type="region of interest" description="Disordered" evidence="2">
    <location>
        <begin position="39"/>
        <end position="62"/>
    </location>
</feature>
<comment type="caution">
    <text evidence="4">The sequence shown here is derived from an EMBL/GenBank/DDBJ whole genome shotgun (WGS) entry which is preliminary data.</text>
</comment>
<sequence length="193" mass="22208">MDDAQEEIEFNTADFRALLEEVRNSREQIRRLEQMTMGHGQRMDGYSDPVGGISRETKEASRKMSDLSVIPMYGGKYAKDAASRDRWYSAREQARSDPTCRITSFEQFKEWIELNFGEILSDTRRWEEYEACTQGTRLVQSYGTALRTAADRVKEDIPEPMLIRKFVTGAKPALQAICPKPSKKIVTRLEEIV</sequence>
<dbReference type="Pfam" id="PF03732">
    <property type="entry name" value="Retrotrans_gag"/>
    <property type="match status" value="1"/>
</dbReference>
<reference evidence="4 5" key="1">
    <citation type="submission" date="2019-03" db="EMBL/GenBank/DDBJ databases">
        <title>The genome sequence of a newly discovered highly antifungal drug resistant Aspergillus species, Aspergillus tanneri NIH 1004.</title>
        <authorList>
            <person name="Mounaud S."/>
            <person name="Singh I."/>
            <person name="Joardar V."/>
            <person name="Pakala S."/>
            <person name="Pakala S."/>
            <person name="Venepally P."/>
            <person name="Hoover J."/>
            <person name="Nierman W."/>
            <person name="Chung J."/>
            <person name="Losada L."/>
        </authorList>
    </citation>
    <scope>NUCLEOTIDE SEQUENCE [LARGE SCALE GENOMIC DNA]</scope>
    <source>
        <strain evidence="4 5">NIH1004</strain>
    </source>
</reference>
<protein>
    <recommendedName>
        <fullName evidence="3">Retrotransposon gag domain-containing protein</fullName>
    </recommendedName>
</protein>
<evidence type="ECO:0000313" key="4">
    <source>
        <dbReference type="EMBL" id="THC87678.1"/>
    </source>
</evidence>
<keyword evidence="1" id="KW-0175">Coiled coil</keyword>
<proteinExistence type="predicted"/>
<dbReference type="InterPro" id="IPR005162">
    <property type="entry name" value="Retrotrans_gag_dom"/>
</dbReference>
<dbReference type="VEuPathDB" id="FungiDB:EYZ11_012876"/>
<keyword evidence="5" id="KW-1185">Reference proteome</keyword>